<dbReference type="InterPro" id="IPR013785">
    <property type="entry name" value="Aldolase_TIM"/>
</dbReference>
<dbReference type="PIRSF" id="PIRSF001365">
    <property type="entry name" value="DHDPS"/>
    <property type="match status" value="1"/>
</dbReference>
<feature type="active site" description="Schiff-base intermediate with substrate" evidence="3">
    <location>
        <position position="166"/>
    </location>
</feature>
<dbReference type="Proteomes" id="UP000183447">
    <property type="component" value="Unassembled WGS sequence"/>
</dbReference>
<dbReference type="PANTHER" id="PTHR12128">
    <property type="entry name" value="DIHYDRODIPICOLINATE SYNTHASE"/>
    <property type="match status" value="1"/>
</dbReference>
<evidence type="ECO:0000256" key="2">
    <source>
        <dbReference type="PIRNR" id="PIRNR001365"/>
    </source>
</evidence>
<dbReference type="STRING" id="665118.SAMN02983003_0085"/>
<feature type="binding site" evidence="4">
    <location>
        <position position="207"/>
    </location>
    <ligand>
        <name>pyruvate</name>
        <dbReference type="ChEBI" id="CHEBI:15361"/>
    </ligand>
</feature>
<dbReference type="Gene3D" id="3.20.20.70">
    <property type="entry name" value="Aldolase class I"/>
    <property type="match status" value="1"/>
</dbReference>
<dbReference type="CDD" id="cd00408">
    <property type="entry name" value="DHDPS-like"/>
    <property type="match status" value="1"/>
</dbReference>
<dbReference type="Pfam" id="PF00701">
    <property type="entry name" value="DHDPS"/>
    <property type="match status" value="1"/>
</dbReference>
<organism evidence="5 6">
    <name type="scientific">Devosia enhydra</name>
    <dbReference type="NCBI Taxonomy" id="665118"/>
    <lineage>
        <taxon>Bacteria</taxon>
        <taxon>Pseudomonadati</taxon>
        <taxon>Pseudomonadota</taxon>
        <taxon>Alphaproteobacteria</taxon>
        <taxon>Hyphomicrobiales</taxon>
        <taxon>Devosiaceae</taxon>
        <taxon>Devosia</taxon>
    </lineage>
</organism>
<comment type="similarity">
    <text evidence="2">Belongs to the DapA family.</text>
</comment>
<dbReference type="PANTHER" id="PTHR12128:SF67">
    <property type="entry name" value="BLR3884 PROTEIN"/>
    <property type="match status" value="1"/>
</dbReference>
<dbReference type="SUPFAM" id="SSF51569">
    <property type="entry name" value="Aldolase"/>
    <property type="match status" value="1"/>
</dbReference>
<dbReference type="PRINTS" id="PR00146">
    <property type="entry name" value="DHPICSNTHASE"/>
</dbReference>
<feature type="active site" description="Proton donor/acceptor" evidence="3">
    <location>
        <position position="136"/>
    </location>
</feature>
<dbReference type="InterPro" id="IPR002220">
    <property type="entry name" value="DapA-like"/>
</dbReference>
<evidence type="ECO:0000256" key="4">
    <source>
        <dbReference type="PIRSR" id="PIRSR001365-2"/>
    </source>
</evidence>
<sequence length="292" mass="30151">MGKLFVPTITPLNADLSCDVAALDMLCKAALADGAEGIVLFGTLGEGQSFSVAERRTILEGLLAAGTPAEKLVVGTGAAALPDMVELTRHALAQGVERSLVIAPFFFKGVSDQGIEAALSQVIDAVDDSRMRVTLYDIPSVVGVAIAPKVIRSLRDRHGPVIAALKDSVGDWGHVHNSIASFPDLEVFVGNEIFLPQALAMGGAGAISGHGNFATRQLAALSAGAEGSDAIFAAVETLYHAVARHPVVPMVKALAGYRHGQPGFARVRAPLVAVEPAPEVVAALDALRAIAA</sequence>
<evidence type="ECO:0000256" key="1">
    <source>
        <dbReference type="ARBA" id="ARBA00023239"/>
    </source>
</evidence>
<proteinExistence type="inferred from homology"/>
<keyword evidence="1 2" id="KW-0456">Lyase</keyword>
<evidence type="ECO:0000256" key="3">
    <source>
        <dbReference type="PIRSR" id="PIRSR001365-1"/>
    </source>
</evidence>
<dbReference type="EMBL" id="FPKU01000001">
    <property type="protein sequence ID" value="SFZ80718.1"/>
    <property type="molecule type" value="Genomic_DNA"/>
</dbReference>
<name>A0A1K2HTQ6_9HYPH</name>
<keyword evidence="6" id="KW-1185">Reference proteome</keyword>
<accession>A0A1K2HTQ6</accession>
<protein>
    <submittedName>
        <fullName evidence="5">4-hydroxy-tetrahydrodipicolinate synthase</fullName>
    </submittedName>
</protein>
<dbReference type="SMART" id="SM01130">
    <property type="entry name" value="DHDPS"/>
    <property type="match status" value="1"/>
</dbReference>
<gene>
    <name evidence="5" type="ORF">SAMN02983003_0085</name>
</gene>
<dbReference type="GO" id="GO:0008840">
    <property type="term" value="F:4-hydroxy-tetrahydrodipicolinate synthase activity"/>
    <property type="evidence" value="ECO:0007669"/>
    <property type="project" value="TreeGrafter"/>
</dbReference>
<evidence type="ECO:0000313" key="6">
    <source>
        <dbReference type="Proteomes" id="UP000183447"/>
    </source>
</evidence>
<dbReference type="AlphaFoldDB" id="A0A1K2HTQ6"/>
<dbReference type="RefSeq" id="WP_072338463.1">
    <property type="nucleotide sequence ID" value="NZ_FPKU01000001.1"/>
</dbReference>
<dbReference type="OrthoDB" id="7157803at2"/>
<evidence type="ECO:0000313" key="5">
    <source>
        <dbReference type="EMBL" id="SFZ80718.1"/>
    </source>
</evidence>
<reference evidence="5 6" key="1">
    <citation type="submission" date="2016-11" db="EMBL/GenBank/DDBJ databases">
        <authorList>
            <person name="Jaros S."/>
            <person name="Januszkiewicz K."/>
            <person name="Wedrychowicz H."/>
        </authorList>
    </citation>
    <scope>NUCLEOTIDE SEQUENCE [LARGE SCALE GENOMIC DNA]</scope>
    <source>
        <strain evidence="5 6">ATCC 23634</strain>
    </source>
</reference>